<feature type="binding site" evidence="3">
    <location>
        <position position="180"/>
    </location>
    <ligand>
        <name>a divalent metal cation</name>
        <dbReference type="ChEBI" id="CHEBI:60240"/>
    </ligand>
</feature>
<name>A0A0F5FSK4_9HYPH</name>
<dbReference type="Proteomes" id="UP000033632">
    <property type="component" value="Unassembled WGS sequence"/>
</dbReference>
<keyword evidence="1" id="KW-0378">Hydrolase</keyword>
<evidence type="ECO:0000256" key="2">
    <source>
        <dbReference type="PIRSR" id="PIRSR605511-1"/>
    </source>
</evidence>
<dbReference type="PANTHER" id="PTHR47572:SF4">
    <property type="entry name" value="LACTONASE DRP35"/>
    <property type="match status" value="1"/>
</dbReference>
<feature type="binding site" evidence="3">
    <location>
        <position position="36"/>
    </location>
    <ligand>
        <name>a divalent metal cation</name>
        <dbReference type="ChEBI" id="CHEBI:60240"/>
    </ligand>
</feature>
<reference evidence="5 6" key="1">
    <citation type="submission" date="2015-03" db="EMBL/GenBank/DDBJ databases">
        <authorList>
            <person name="Hassan Y.I."/>
            <person name="Lepp D."/>
            <person name="Li X.-Z."/>
            <person name="Zhou T."/>
        </authorList>
    </citation>
    <scope>NUCLEOTIDE SEQUENCE [LARGE SCALE GENOMIC DNA]</scope>
    <source>
        <strain evidence="5 6">BD-c194</strain>
    </source>
</reference>
<evidence type="ECO:0000313" key="6">
    <source>
        <dbReference type="Proteomes" id="UP000033632"/>
    </source>
</evidence>
<feature type="active site" description="Proton donor/acceptor" evidence="2">
    <location>
        <position position="233"/>
    </location>
</feature>
<proteinExistence type="predicted"/>
<organism evidence="5 6">
    <name type="scientific">Devosia geojensis</name>
    <dbReference type="NCBI Taxonomy" id="443610"/>
    <lineage>
        <taxon>Bacteria</taxon>
        <taxon>Pseudomonadati</taxon>
        <taxon>Pseudomonadota</taxon>
        <taxon>Alphaproteobacteria</taxon>
        <taxon>Hyphomicrobiales</taxon>
        <taxon>Devosiaceae</taxon>
        <taxon>Devosia</taxon>
    </lineage>
</organism>
<sequence length="304" mass="33702">MAIVGDAYEYIDKKFYDLTVPIADIELIFDKCRWSEGPVWFADGGYLVWSDIPNNRLLRWVPDLGVSVFRTPSNYINGNTRDREGRLVSCSHGARAILRTEPDGTITTLVSHYEGKRLNSPNDLVVKSDGTIWFTDPTYGIMSDYEGYKADPELPACYVFRFDPADGSLAIVTDELKKPNGLAFSPDESILYVADSGRSHDPDWPTVIRRFDVVGDRLANGREFVRTGAGGPDGLRLDIHGNVWTSAGPSIECYDLSGALLGRIRAPQAVSNLTFGGEKRNRLFFTSTQAVYSVFVATTGVQRP</sequence>
<dbReference type="InterPro" id="IPR013658">
    <property type="entry name" value="SGL"/>
</dbReference>
<dbReference type="InterPro" id="IPR051262">
    <property type="entry name" value="SMP-30/CGR1_Lactonase"/>
</dbReference>
<dbReference type="OrthoDB" id="241638at2"/>
<dbReference type="InterPro" id="IPR005511">
    <property type="entry name" value="SMP-30"/>
</dbReference>
<protein>
    <submittedName>
        <fullName evidence="5">Gluconolactonase</fullName>
    </submittedName>
</protein>
<dbReference type="SUPFAM" id="SSF63829">
    <property type="entry name" value="Calcium-dependent phosphotriesterase"/>
    <property type="match status" value="1"/>
</dbReference>
<dbReference type="EMBL" id="JZEX01000107">
    <property type="protein sequence ID" value="KKB11818.1"/>
    <property type="molecule type" value="Genomic_DNA"/>
</dbReference>
<feature type="domain" description="SMP-30/Gluconolactonase/LRE-like region" evidence="4">
    <location>
        <begin position="34"/>
        <end position="288"/>
    </location>
</feature>
<gene>
    <name evidence="5" type="ORF">VE25_10635</name>
</gene>
<evidence type="ECO:0000259" key="4">
    <source>
        <dbReference type="Pfam" id="PF08450"/>
    </source>
</evidence>
<dbReference type="GO" id="GO:0016787">
    <property type="term" value="F:hydrolase activity"/>
    <property type="evidence" value="ECO:0007669"/>
    <property type="project" value="UniProtKB-KW"/>
</dbReference>
<dbReference type="PRINTS" id="PR01790">
    <property type="entry name" value="SMP30FAMILY"/>
</dbReference>
<evidence type="ECO:0000256" key="3">
    <source>
        <dbReference type="PIRSR" id="PIRSR605511-2"/>
    </source>
</evidence>
<dbReference type="AlphaFoldDB" id="A0A0F5FSK4"/>
<evidence type="ECO:0000256" key="1">
    <source>
        <dbReference type="ARBA" id="ARBA00022801"/>
    </source>
</evidence>
<dbReference type="GO" id="GO:0046872">
    <property type="term" value="F:metal ion binding"/>
    <property type="evidence" value="ECO:0007669"/>
    <property type="project" value="UniProtKB-KW"/>
</dbReference>
<dbReference type="InterPro" id="IPR011042">
    <property type="entry name" value="6-blade_b-propeller_TolB-like"/>
</dbReference>
<dbReference type="RefSeq" id="WP_046108602.1">
    <property type="nucleotide sequence ID" value="NZ_JZEX01000107.1"/>
</dbReference>
<keyword evidence="3" id="KW-0479">Metal-binding</keyword>
<dbReference type="PANTHER" id="PTHR47572">
    <property type="entry name" value="LIPOPROTEIN-RELATED"/>
    <property type="match status" value="1"/>
</dbReference>
<dbReference type="PATRIC" id="fig|443610.3.peg.330"/>
<dbReference type="Pfam" id="PF08450">
    <property type="entry name" value="SGL"/>
    <property type="match status" value="1"/>
</dbReference>
<keyword evidence="3" id="KW-0862">Zinc</keyword>
<comment type="caution">
    <text evidence="5">The sequence shown here is derived from an EMBL/GenBank/DDBJ whole genome shotgun (WGS) entry which is preliminary data.</text>
</comment>
<comment type="cofactor">
    <cofactor evidence="3">
        <name>Zn(2+)</name>
        <dbReference type="ChEBI" id="CHEBI:29105"/>
    </cofactor>
    <text evidence="3">Binds 1 divalent metal cation per subunit.</text>
</comment>
<feature type="binding site" evidence="3">
    <location>
        <position position="233"/>
    </location>
    <ligand>
        <name>a divalent metal cation</name>
        <dbReference type="ChEBI" id="CHEBI:60240"/>
    </ligand>
</feature>
<keyword evidence="6" id="KW-1185">Reference proteome</keyword>
<feature type="binding site" evidence="3">
    <location>
        <position position="122"/>
    </location>
    <ligand>
        <name>substrate</name>
    </ligand>
</feature>
<dbReference type="STRING" id="443610.VE25_10635"/>
<dbReference type="Gene3D" id="2.120.10.30">
    <property type="entry name" value="TolB, C-terminal domain"/>
    <property type="match status" value="1"/>
</dbReference>
<accession>A0A0F5FSK4</accession>
<feature type="binding site" evidence="3">
    <location>
        <position position="146"/>
    </location>
    <ligand>
        <name>substrate</name>
    </ligand>
</feature>
<evidence type="ECO:0000313" key="5">
    <source>
        <dbReference type="EMBL" id="KKB11818.1"/>
    </source>
</evidence>